<evidence type="ECO:0000256" key="7">
    <source>
        <dbReference type="SAM" id="MobiDB-lite"/>
    </source>
</evidence>
<evidence type="ECO:0000313" key="10">
    <source>
        <dbReference type="Proteomes" id="UP000008022"/>
    </source>
</evidence>
<dbReference type="Proteomes" id="UP000008022">
    <property type="component" value="Unassembled WGS sequence"/>
</dbReference>
<evidence type="ECO:0000256" key="3">
    <source>
        <dbReference type="ARBA" id="ARBA00023015"/>
    </source>
</evidence>
<comment type="subcellular location">
    <subcellularLocation>
        <location evidence="1">Nucleus</location>
    </subcellularLocation>
</comment>
<feature type="compositionally biased region" description="Acidic residues" evidence="7">
    <location>
        <begin position="564"/>
        <end position="583"/>
    </location>
</feature>
<dbReference type="FunFam" id="1.10.10.60:FF:000061">
    <property type="entry name" value="Trihelix transcription factor GT-2"/>
    <property type="match status" value="1"/>
</dbReference>
<dbReference type="PROSITE" id="PS50090">
    <property type="entry name" value="MYB_LIKE"/>
    <property type="match status" value="2"/>
</dbReference>
<dbReference type="EnsemblPlants" id="ORUFI02G27390.1">
    <property type="protein sequence ID" value="ORUFI02G27390.1"/>
    <property type="gene ID" value="ORUFI02G27390"/>
</dbReference>
<feature type="domain" description="Myb-like" evidence="8">
    <location>
        <begin position="87"/>
        <end position="145"/>
    </location>
</feature>
<dbReference type="InterPro" id="IPR009057">
    <property type="entry name" value="Homeodomain-like_sf"/>
</dbReference>
<dbReference type="SUPFAM" id="SSF46689">
    <property type="entry name" value="Homeodomain-like"/>
    <property type="match status" value="1"/>
</dbReference>
<feature type="region of interest" description="Disordered" evidence="7">
    <location>
        <begin position="378"/>
        <end position="399"/>
    </location>
</feature>
<dbReference type="Pfam" id="PF13837">
    <property type="entry name" value="Myb_DNA-bind_4"/>
    <property type="match status" value="2"/>
</dbReference>
<name>A0A0E0NIH1_ORYRU</name>
<dbReference type="SMART" id="SM00717">
    <property type="entry name" value="SANT"/>
    <property type="match status" value="2"/>
</dbReference>
<evidence type="ECO:0000313" key="9">
    <source>
        <dbReference type="EnsemblPlants" id="ORUFI02G27390.1"/>
    </source>
</evidence>
<keyword evidence="5" id="KW-0804">Transcription</keyword>
<dbReference type="GO" id="GO:0003677">
    <property type="term" value="F:DNA binding"/>
    <property type="evidence" value="ECO:0007669"/>
    <property type="project" value="UniProtKB-KW"/>
</dbReference>
<dbReference type="InterPro" id="IPR044822">
    <property type="entry name" value="Myb_DNA-bind_4"/>
</dbReference>
<dbReference type="GO" id="GO:0006355">
    <property type="term" value="P:regulation of DNA-templated transcription"/>
    <property type="evidence" value="ECO:0007669"/>
    <property type="project" value="UniProtKB-ARBA"/>
</dbReference>
<evidence type="ECO:0000256" key="2">
    <source>
        <dbReference type="ARBA" id="ARBA00022737"/>
    </source>
</evidence>
<dbReference type="OMA" id="MGGEYTD"/>
<feature type="region of interest" description="Disordered" evidence="7">
    <location>
        <begin position="26"/>
        <end position="56"/>
    </location>
</feature>
<feature type="region of interest" description="Disordered" evidence="7">
    <location>
        <begin position="215"/>
        <end position="264"/>
    </location>
</feature>
<keyword evidence="6" id="KW-0539">Nucleus</keyword>
<reference evidence="10" key="1">
    <citation type="submission" date="2013-06" db="EMBL/GenBank/DDBJ databases">
        <authorList>
            <person name="Zhao Q."/>
        </authorList>
    </citation>
    <scope>NUCLEOTIDE SEQUENCE</scope>
    <source>
        <strain evidence="10">cv. W1943</strain>
    </source>
</reference>
<reference evidence="9" key="2">
    <citation type="submission" date="2015-06" db="UniProtKB">
        <authorList>
            <consortium name="EnsemblPlants"/>
        </authorList>
    </citation>
    <scope>IDENTIFICATION</scope>
</reference>
<keyword evidence="3" id="KW-0805">Transcription regulation</keyword>
<dbReference type="InterPro" id="IPR001005">
    <property type="entry name" value="SANT/Myb"/>
</dbReference>
<evidence type="ECO:0000256" key="5">
    <source>
        <dbReference type="ARBA" id="ARBA00023163"/>
    </source>
</evidence>
<evidence type="ECO:0000256" key="6">
    <source>
        <dbReference type="ARBA" id="ARBA00023242"/>
    </source>
</evidence>
<dbReference type="GO" id="GO:0005634">
    <property type="term" value="C:nucleus"/>
    <property type="evidence" value="ECO:0007669"/>
    <property type="project" value="UniProtKB-SubCell"/>
</dbReference>
<dbReference type="FunFam" id="1.10.10.60:FF:000092">
    <property type="entry name" value="Trihelix transcription factor GT-2"/>
    <property type="match status" value="1"/>
</dbReference>
<keyword evidence="4" id="KW-0238">DNA-binding</keyword>
<dbReference type="PANTHER" id="PTHR21654:SF21">
    <property type="entry name" value="GT-2-LIKE 1"/>
    <property type="match status" value="1"/>
</dbReference>
<dbReference type="CDD" id="cd12203">
    <property type="entry name" value="GT1"/>
    <property type="match status" value="2"/>
</dbReference>
<dbReference type="STRING" id="4529.A0A0E0NIH1"/>
<dbReference type="Gene3D" id="1.10.10.60">
    <property type="entry name" value="Homeodomain-like"/>
    <property type="match status" value="2"/>
</dbReference>
<dbReference type="AlphaFoldDB" id="A0A0E0NIH1"/>
<sequence>MQHPQGAGDPPYGVVPAPPTMAAAFDLPPVTTPAPAAPSDVLLPTQPQVSGPEEFPAAAVNSNDDDMMMVDDVVVAGGVGGSGSTGNRWPREETLALIRIRSEMDAAFRNATLKAPVWEELSRRLAELGYQRSGKKCKEKFENVDKYYKRTKEGRTGRQDGKSYRFFSQLEALHAAAPPPPPQQRQGMPVEDPQPLAMARMMLPGAADLGFLSMSSESESDDESDEEEEEEEEAVAPGGGGREGLGDDGDGDGEGGSSTRKLMAMFEGMMRQVTEKQDAMQRVFLETLEKWEAERTEREEAWRRKEVARINREREQLSKERAAAASRDAALIAFLQRVGGAGGEPVRLSPSSAGATRHDAAAAGLQLVPVPAPRAKAEDAWAAAGGDGSGTTAPSRWPKEEVQALIDLRMEKEEQYNDMGPKGPLWEEIAAGMQRIGYNRSAKRCKEKWENINKYFKKVKESNKRRPEDSKTCPYFHQLDAIYRKKHFAGRGGGGGGVTIAASHSSLAIVTVSEQDNPSQRELEGKSSNDVGNVQLAVPLLVHNAPDKKVEGSEGEPNVTAAAEETDSDEMGGEYTDDGDDDDKMQYKIEFQKPTAGGGGDGNDAPVPATTAAATSSAPTSNTSFLAVQ</sequence>
<dbReference type="eggNOG" id="KOG4282">
    <property type="taxonomic scope" value="Eukaryota"/>
</dbReference>
<evidence type="ECO:0000259" key="8">
    <source>
        <dbReference type="PROSITE" id="PS50090"/>
    </source>
</evidence>
<keyword evidence="2" id="KW-0677">Repeat</keyword>
<feature type="compositionally biased region" description="Acidic residues" evidence="7">
    <location>
        <begin position="218"/>
        <end position="234"/>
    </location>
</feature>
<feature type="region of interest" description="Disordered" evidence="7">
    <location>
        <begin position="511"/>
        <end position="629"/>
    </location>
</feature>
<feature type="compositionally biased region" description="Low complexity" evidence="7">
    <location>
        <begin position="605"/>
        <end position="629"/>
    </location>
</feature>
<evidence type="ECO:0000256" key="1">
    <source>
        <dbReference type="ARBA" id="ARBA00004123"/>
    </source>
</evidence>
<keyword evidence="10" id="KW-1185">Reference proteome</keyword>
<accession>A0A0E0NIH1</accession>
<feature type="domain" description="Myb-like" evidence="8">
    <location>
        <begin position="395"/>
        <end position="453"/>
    </location>
</feature>
<organism evidence="9 10">
    <name type="scientific">Oryza rufipogon</name>
    <name type="common">Brownbeard rice</name>
    <name type="synonym">Asian wild rice</name>
    <dbReference type="NCBI Taxonomy" id="4529"/>
    <lineage>
        <taxon>Eukaryota</taxon>
        <taxon>Viridiplantae</taxon>
        <taxon>Streptophyta</taxon>
        <taxon>Embryophyta</taxon>
        <taxon>Tracheophyta</taxon>
        <taxon>Spermatophyta</taxon>
        <taxon>Magnoliopsida</taxon>
        <taxon>Liliopsida</taxon>
        <taxon>Poales</taxon>
        <taxon>Poaceae</taxon>
        <taxon>BOP clade</taxon>
        <taxon>Oryzoideae</taxon>
        <taxon>Oryzeae</taxon>
        <taxon>Oryzinae</taxon>
        <taxon>Oryza</taxon>
    </lineage>
</organism>
<dbReference type="PANTHER" id="PTHR21654">
    <property type="entry name" value="FI21293P1"/>
    <property type="match status" value="1"/>
</dbReference>
<feature type="compositionally biased region" description="Low complexity" evidence="7">
    <location>
        <begin position="380"/>
        <end position="395"/>
    </location>
</feature>
<protein>
    <recommendedName>
        <fullName evidence="8">Myb-like domain-containing protein</fullName>
    </recommendedName>
</protein>
<proteinExistence type="predicted"/>
<dbReference type="HOGENOM" id="CLU_013796_1_0_1"/>
<evidence type="ECO:0000256" key="4">
    <source>
        <dbReference type="ARBA" id="ARBA00023125"/>
    </source>
</evidence>
<dbReference type="Gramene" id="ORUFI02G27390.1">
    <property type="protein sequence ID" value="ORUFI02G27390.1"/>
    <property type="gene ID" value="ORUFI02G27390"/>
</dbReference>